<dbReference type="AlphaFoldDB" id="A0A422PE39"/>
<dbReference type="OrthoDB" id="250878at2759"/>
<comment type="caution">
    <text evidence="2">The sequence shown here is derived from an EMBL/GenBank/DDBJ whole genome shotgun (WGS) entry which is preliminary data.</text>
</comment>
<gene>
    <name evidence="2" type="ORF">Tco025E_05332</name>
</gene>
<feature type="compositionally biased region" description="Low complexity" evidence="1">
    <location>
        <begin position="194"/>
        <end position="209"/>
    </location>
</feature>
<feature type="region of interest" description="Disordered" evidence="1">
    <location>
        <begin position="90"/>
        <end position="345"/>
    </location>
</feature>
<feature type="compositionally biased region" description="Polar residues" evidence="1">
    <location>
        <begin position="317"/>
        <end position="333"/>
    </location>
</feature>
<sequence length="345" mass="37333">MWRLSLPLLASSSSFSNSRRHVGREAVFLPWDARPWPSYETHADQWRFLDRTLSAVVGMTPAEVSAKSLRLCPRHLLQEIEDPVLALQRRRQREAQHTPKLQQQQQQQQRRRKSDAAPLSAPAGAHPSCFAQTNNNGKNKAKGGGGALEERGENTTVPRPAPATSASRGGPRINRTQKKRDVTGKPFGAYSGIPTSSTAAAAAPRAPTRLSTSTTRSNVCNNGTENASATRSSFSARPTTAASAAEGRMPGRQPRAEKRTTDAVGEKGETRRSDKDSIKSQSMSKRLTSTVSGEAIKSGEAEEKRVAARESVDLERNNSLAQPPPTGTKQPRSQGKGAKRGKKGQ</sequence>
<proteinExistence type="predicted"/>
<organism evidence="2 3">
    <name type="scientific">Trypanosoma conorhini</name>
    <dbReference type="NCBI Taxonomy" id="83891"/>
    <lineage>
        <taxon>Eukaryota</taxon>
        <taxon>Discoba</taxon>
        <taxon>Euglenozoa</taxon>
        <taxon>Kinetoplastea</taxon>
        <taxon>Metakinetoplastina</taxon>
        <taxon>Trypanosomatida</taxon>
        <taxon>Trypanosomatidae</taxon>
        <taxon>Trypanosoma</taxon>
    </lineage>
</organism>
<accession>A0A422PE39</accession>
<dbReference type="GeneID" id="40318943"/>
<evidence type="ECO:0000256" key="1">
    <source>
        <dbReference type="SAM" id="MobiDB-lite"/>
    </source>
</evidence>
<dbReference type="Proteomes" id="UP000284403">
    <property type="component" value="Unassembled WGS sequence"/>
</dbReference>
<feature type="compositionally biased region" description="Polar residues" evidence="1">
    <location>
        <begin position="210"/>
        <end position="242"/>
    </location>
</feature>
<evidence type="ECO:0000313" key="2">
    <source>
        <dbReference type="EMBL" id="RNF15943.1"/>
    </source>
</evidence>
<reference evidence="2 3" key="1">
    <citation type="journal article" date="2018" name="BMC Genomics">
        <title>Genomic comparison of Trypanosoma conorhini and Trypanosoma rangeli to Trypanosoma cruzi strains of high and low virulence.</title>
        <authorList>
            <person name="Bradwell K.R."/>
            <person name="Koparde V.N."/>
            <person name="Matveyev A.V."/>
            <person name="Serrano M.G."/>
            <person name="Alves J.M."/>
            <person name="Parikh H."/>
            <person name="Huang B."/>
            <person name="Lee V."/>
            <person name="Espinosa-Alvarez O."/>
            <person name="Ortiz P.A."/>
            <person name="Costa-Martins A.G."/>
            <person name="Teixeira M.M."/>
            <person name="Buck G.A."/>
        </authorList>
    </citation>
    <scope>NUCLEOTIDE SEQUENCE [LARGE SCALE GENOMIC DNA]</scope>
    <source>
        <strain evidence="2 3">025E</strain>
    </source>
</reference>
<dbReference type="RefSeq" id="XP_029227643.1">
    <property type="nucleotide sequence ID" value="XM_029372233.1"/>
</dbReference>
<evidence type="ECO:0000313" key="3">
    <source>
        <dbReference type="Proteomes" id="UP000284403"/>
    </source>
</evidence>
<keyword evidence="3" id="KW-1185">Reference proteome</keyword>
<protein>
    <submittedName>
        <fullName evidence="2">Uncharacterized protein</fullName>
    </submittedName>
</protein>
<feature type="compositionally biased region" description="Basic and acidic residues" evidence="1">
    <location>
        <begin position="297"/>
        <end position="316"/>
    </location>
</feature>
<dbReference type="EMBL" id="MKKU01000309">
    <property type="protein sequence ID" value="RNF15943.1"/>
    <property type="molecule type" value="Genomic_DNA"/>
</dbReference>
<feature type="compositionally biased region" description="Polar residues" evidence="1">
    <location>
        <begin position="279"/>
        <end position="292"/>
    </location>
</feature>
<name>A0A422PE39_9TRYP</name>
<feature type="compositionally biased region" description="Basic and acidic residues" evidence="1">
    <location>
        <begin position="254"/>
        <end position="278"/>
    </location>
</feature>